<dbReference type="Gene3D" id="1.20.920.10">
    <property type="entry name" value="Bromodomain-like"/>
    <property type="match status" value="1"/>
</dbReference>
<organism evidence="5 6">
    <name type="scientific">Bonamia ostreae</name>
    <dbReference type="NCBI Taxonomy" id="126728"/>
    <lineage>
        <taxon>Eukaryota</taxon>
        <taxon>Sar</taxon>
        <taxon>Rhizaria</taxon>
        <taxon>Endomyxa</taxon>
        <taxon>Ascetosporea</taxon>
        <taxon>Haplosporida</taxon>
        <taxon>Bonamia</taxon>
    </lineage>
</organism>
<dbReference type="Pfam" id="PF00439">
    <property type="entry name" value="Bromodomain"/>
    <property type="match status" value="1"/>
</dbReference>
<comment type="caution">
    <text evidence="5">The sequence shown here is derived from an EMBL/GenBank/DDBJ whole genome shotgun (WGS) entry which is preliminary data.</text>
</comment>
<feature type="compositionally biased region" description="Polar residues" evidence="3">
    <location>
        <begin position="381"/>
        <end position="394"/>
    </location>
</feature>
<evidence type="ECO:0000313" key="5">
    <source>
        <dbReference type="EMBL" id="MES1920742.1"/>
    </source>
</evidence>
<reference evidence="5 6" key="1">
    <citation type="journal article" date="2024" name="BMC Biol.">
        <title>Comparative genomics of Ascetosporea gives new insight into the evolutionary basis for animal parasitism in Rhizaria.</title>
        <authorList>
            <person name="Hiltunen Thoren M."/>
            <person name="Onut-Brannstrom I."/>
            <person name="Alfjorden A."/>
            <person name="Peckova H."/>
            <person name="Swords F."/>
            <person name="Hooper C."/>
            <person name="Holzer A.S."/>
            <person name="Bass D."/>
            <person name="Burki F."/>
        </authorList>
    </citation>
    <scope>NUCLEOTIDE SEQUENCE [LARGE SCALE GENOMIC DNA]</scope>
    <source>
        <strain evidence="5">20-A016</strain>
    </source>
</reference>
<evidence type="ECO:0000256" key="2">
    <source>
        <dbReference type="PROSITE-ProRule" id="PRU00035"/>
    </source>
</evidence>
<dbReference type="InterPro" id="IPR027353">
    <property type="entry name" value="NET_dom"/>
</dbReference>
<dbReference type="PRINTS" id="PR00503">
    <property type="entry name" value="BROMODOMAIN"/>
</dbReference>
<keyword evidence="6" id="KW-1185">Reference proteome</keyword>
<evidence type="ECO:0000256" key="1">
    <source>
        <dbReference type="ARBA" id="ARBA00023117"/>
    </source>
</evidence>
<dbReference type="SUPFAM" id="SSF47370">
    <property type="entry name" value="Bromodomain"/>
    <property type="match status" value="1"/>
</dbReference>
<accession>A0ABV2AM85</accession>
<keyword evidence="1 2" id="KW-0103">Bromodomain</keyword>
<dbReference type="Proteomes" id="UP001439008">
    <property type="component" value="Unassembled WGS sequence"/>
</dbReference>
<dbReference type="SMART" id="SM00297">
    <property type="entry name" value="BROMO"/>
    <property type="match status" value="1"/>
</dbReference>
<evidence type="ECO:0000259" key="4">
    <source>
        <dbReference type="PROSITE" id="PS50014"/>
    </source>
</evidence>
<dbReference type="PANTHER" id="PTHR45926">
    <property type="entry name" value="OSJNBA0053K19.4 PROTEIN"/>
    <property type="match status" value="1"/>
</dbReference>
<gene>
    <name evidence="5" type="ORF">MHBO_002383</name>
</gene>
<protein>
    <recommendedName>
        <fullName evidence="4">Bromo domain-containing protein</fullName>
    </recommendedName>
</protein>
<feature type="domain" description="Bromo" evidence="4">
    <location>
        <begin position="100"/>
        <end position="172"/>
    </location>
</feature>
<proteinExistence type="predicted"/>
<evidence type="ECO:0000313" key="6">
    <source>
        <dbReference type="Proteomes" id="UP001439008"/>
    </source>
</evidence>
<name>A0ABV2AM85_9EUKA</name>
<dbReference type="Pfam" id="PF17035">
    <property type="entry name" value="BET"/>
    <property type="match status" value="1"/>
</dbReference>
<dbReference type="PROSITE" id="PS50014">
    <property type="entry name" value="BROMODOMAIN_2"/>
    <property type="match status" value="1"/>
</dbReference>
<feature type="region of interest" description="Disordered" evidence="3">
    <location>
        <begin position="364"/>
        <end position="394"/>
    </location>
</feature>
<dbReference type="InterPro" id="IPR001487">
    <property type="entry name" value="Bromodomain"/>
</dbReference>
<dbReference type="InterPro" id="IPR036427">
    <property type="entry name" value="Bromodomain-like_sf"/>
</dbReference>
<evidence type="ECO:0000256" key="3">
    <source>
        <dbReference type="SAM" id="MobiDB-lite"/>
    </source>
</evidence>
<sequence length="483" mass="56359">MKIQILKEILRFKKAQNRFLQKTKEFEGESSFAPDQKPPPVLQPDLAVAAVKNLATEQAPVRPLIQTPWAFPKAYVFKINEDSSLKPKLEPFTKIVVDLMNHIYAPAFNAPVDWVRLKLPDYPLKIKEPMDLGTIKFKLENDKYSLPEEVIRDIRLVWKNAQTYNPPANQFNRMSKVLSEMFESWLSDNELLNKDETVIVNDLSFNNNFPKKNEYDLDETDYDKVSGQVIELSVYERTELKNCISSLTNPIDLETVIKIVKTDPKYKSKDLSKKLEFDVSSLSKNVMRKLFKFINSIPNLKKIAKKDSKKIDPKYQLKQINTKLSNEFGNNREELINSVLNNKIEIKSEQIKDNTKDQYYSKLLEDSSSSTEDEDDSSDENQNLKNENEFNSQKTKVMWNWNPNAVKKAKISPTEKQKSFENGDKYKILQNGRYNNFKPPTQNFNSLNLPDQKEVARLERERQQSVNFNMQQRGFLSLQKRFQ</sequence>
<dbReference type="EMBL" id="JBDODL010000838">
    <property type="protein sequence ID" value="MES1920742.1"/>
    <property type="molecule type" value="Genomic_DNA"/>
</dbReference>